<feature type="active site" description="Proton donor" evidence="4">
    <location>
        <position position="316"/>
    </location>
</feature>
<dbReference type="AlphaFoldDB" id="A0A3D9S053"/>
<reference evidence="7 8" key="1">
    <citation type="submission" date="2018-08" db="EMBL/GenBank/DDBJ databases">
        <title>Genomic Encyclopedia of Type Strains, Phase III (KMG-III): the genomes of soil and plant-associated and newly described type strains.</title>
        <authorList>
            <person name="Whitman W."/>
        </authorList>
    </citation>
    <scope>NUCLEOTIDE SEQUENCE [LARGE SCALE GENOMIC DNA]</scope>
    <source>
        <strain evidence="7 8">325-5</strain>
    </source>
</reference>
<gene>
    <name evidence="7" type="ORF">BX611_0499</name>
</gene>
<dbReference type="InterPro" id="IPR017853">
    <property type="entry name" value="GH"/>
</dbReference>
<dbReference type="RefSeq" id="WP_115877890.1">
    <property type="nucleotide sequence ID" value="NZ_QTTQ01000009.1"/>
</dbReference>
<keyword evidence="8" id="KW-1185">Reference proteome</keyword>
<dbReference type="InterPro" id="IPR025705">
    <property type="entry name" value="Beta_hexosaminidase_sua/sub"/>
</dbReference>
<dbReference type="GO" id="GO:0004563">
    <property type="term" value="F:beta-N-acetylhexosaminidase activity"/>
    <property type="evidence" value="ECO:0007669"/>
    <property type="project" value="InterPro"/>
</dbReference>
<evidence type="ECO:0000256" key="1">
    <source>
        <dbReference type="ARBA" id="ARBA00006285"/>
    </source>
</evidence>
<dbReference type="SUPFAM" id="SSF51445">
    <property type="entry name" value="(Trans)glycosidases"/>
    <property type="match status" value="1"/>
</dbReference>
<evidence type="ECO:0000256" key="2">
    <source>
        <dbReference type="ARBA" id="ARBA00022801"/>
    </source>
</evidence>
<name>A0A3D9S053_9FLAO</name>
<dbReference type="Pfam" id="PF00728">
    <property type="entry name" value="Glyco_hydro_20"/>
    <property type="match status" value="1"/>
</dbReference>
<keyword evidence="2" id="KW-0378">Hydrolase</keyword>
<dbReference type="Gene3D" id="3.20.20.80">
    <property type="entry name" value="Glycosidases"/>
    <property type="match status" value="1"/>
</dbReference>
<dbReference type="CDD" id="cd06570">
    <property type="entry name" value="GH20_chitobiase-like_1"/>
    <property type="match status" value="1"/>
</dbReference>
<dbReference type="SUPFAM" id="SSF55545">
    <property type="entry name" value="beta-N-acetylhexosaminidase-like domain"/>
    <property type="match status" value="1"/>
</dbReference>
<evidence type="ECO:0000313" key="8">
    <source>
        <dbReference type="Proteomes" id="UP000256429"/>
    </source>
</evidence>
<proteinExistence type="inferred from homology"/>
<dbReference type="GO" id="GO:0016020">
    <property type="term" value="C:membrane"/>
    <property type="evidence" value="ECO:0007669"/>
    <property type="project" value="TreeGrafter"/>
</dbReference>
<keyword evidence="3" id="KW-0326">Glycosidase</keyword>
<dbReference type="InterPro" id="IPR015883">
    <property type="entry name" value="Glyco_hydro_20_cat"/>
</dbReference>
<dbReference type="Pfam" id="PF02838">
    <property type="entry name" value="Glyco_hydro_20b"/>
    <property type="match status" value="1"/>
</dbReference>
<dbReference type="GO" id="GO:0005975">
    <property type="term" value="P:carbohydrate metabolic process"/>
    <property type="evidence" value="ECO:0007669"/>
    <property type="project" value="InterPro"/>
</dbReference>
<dbReference type="PRINTS" id="PR00738">
    <property type="entry name" value="GLHYDRLASE20"/>
</dbReference>
<protein>
    <submittedName>
        <fullName evidence="7">Hexosaminidase</fullName>
    </submittedName>
</protein>
<feature type="domain" description="Glycoside hydrolase family 20 catalytic" evidence="5">
    <location>
        <begin position="160"/>
        <end position="477"/>
    </location>
</feature>
<evidence type="ECO:0000259" key="5">
    <source>
        <dbReference type="Pfam" id="PF00728"/>
    </source>
</evidence>
<sequence length="692" mass="78886">MKNIVFLLIGLFSISSISQSKNLNLMPWPKEITMQPGNFLINPEFTIGVNKKPSKRIEIATTKFLRRLSGRTGIFIENGFLSKSYNATNNSLNISFENIGKLEINEDESYELNIANNNITIKANTDIGVIYGLETLLQLVTNNDESYYFPNVNIKDAPRFTWRGLMIDVARHFEPVDVLKRNLDAMTSVKMNVFHWHLTDDQGFRIESKTRPKLHELGSDGLYYTQEQIKDIVQYAGDRGIRVVPEVDVPGHGTAILTAFPEIGSKDISYSIERNSGIFDPTLDPTNEKTYEILEDLFGEIAQLFPFKYFHIGGDENEGKHWDENEHIQNFMKANNLKTNHDLQTYFNIRLDKILSKHGKSVMGWEEIMTDKMPTSALIHSWRGVNEGTSGGSSLVKAAKKGHQTVLSNGYYIDLMQSVSDHYLVDPMPKSFNLTTEEKARILGGEATMWSELVTPLNIDSRIWPRTAAIAERFWSDASINDVSNMYKRLRQISFRLEELGITHIRNRDVILRNITNNQNIDALIMLTKVYEPLKIYTRNKGGTEYKTFSPFTLFADACSADASNALLFNSLVSDYISTSSNTSKKKIIDILTNWENNYKQFSQIKNNSPILKSIEPLSKNLSEISKSLISILKTETIKINDYETIKSQYLNIKKPIVDVEFASLNSLKLLIEHFSTKNKLKLDLNNPKIQH</sequence>
<dbReference type="GO" id="GO:0030203">
    <property type="term" value="P:glycosaminoglycan metabolic process"/>
    <property type="evidence" value="ECO:0007669"/>
    <property type="project" value="TreeGrafter"/>
</dbReference>
<dbReference type="GO" id="GO:0005764">
    <property type="term" value="C:lysosome"/>
    <property type="evidence" value="ECO:0007669"/>
    <property type="project" value="TreeGrafter"/>
</dbReference>
<evidence type="ECO:0000256" key="4">
    <source>
        <dbReference type="PIRSR" id="PIRSR625705-1"/>
    </source>
</evidence>
<dbReference type="InterPro" id="IPR015882">
    <property type="entry name" value="HEX_bac_N"/>
</dbReference>
<accession>A0A3D9S053</accession>
<dbReference type="GO" id="GO:0006689">
    <property type="term" value="P:ganglioside catabolic process"/>
    <property type="evidence" value="ECO:0007669"/>
    <property type="project" value="TreeGrafter"/>
</dbReference>
<dbReference type="Gene3D" id="3.30.379.10">
    <property type="entry name" value="Chitobiase/beta-hexosaminidase domain 2-like"/>
    <property type="match status" value="1"/>
</dbReference>
<dbReference type="EMBL" id="QTTQ01000009">
    <property type="protein sequence ID" value="REE83214.1"/>
    <property type="molecule type" value="Genomic_DNA"/>
</dbReference>
<dbReference type="PANTHER" id="PTHR22600:SF21">
    <property type="entry name" value="BETA-HEXOSAMINIDASE A"/>
    <property type="match status" value="1"/>
</dbReference>
<dbReference type="OrthoDB" id="9763537at2"/>
<dbReference type="InterPro" id="IPR029018">
    <property type="entry name" value="Hex-like_dom2"/>
</dbReference>
<dbReference type="Proteomes" id="UP000256429">
    <property type="component" value="Unassembled WGS sequence"/>
</dbReference>
<feature type="domain" description="Beta-hexosaminidase bacterial type N-terminal" evidence="6">
    <location>
        <begin position="23"/>
        <end position="157"/>
    </location>
</feature>
<evidence type="ECO:0000259" key="6">
    <source>
        <dbReference type="Pfam" id="PF02838"/>
    </source>
</evidence>
<comment type="similarity">
    <text evidence="1">Belongs to the glycosyl hydrolase 20 family.</text>
</comment>
<dbReference type="PANTHER" id="PTHR22600">
    <property type="entry name" value="BETA-HEXOSAMINIDASE"/>
    <property type="match status" value="1"/>
</dbReference>
<evidence type="ECO:0000313" key="7">
    <source>
        <dbReference type="EMBL" id="REE83214.1"/>
    </source>
</evidence>
<comment type="caution">
    <text evidence="7">The sequence shown here is derived from an EMBL/GenBank/DDBJ whole genome shotgun (WGS) entry which is preliminary data.</text>
</comment>
<evidence type="ECO:0000256" key="3">
    <source>
        <dbReference type="ARBA" id="ARBA00023295"/>
    </source>
</evidence>
<organism evidence="7 8">
    <name type="scientific">Lutibacter oceani</name>
    <dbReference type="NCBI Taxonomy" id="1853311"/>
    <lineage>
        <taxon>Bacteria</taxon>
        <taxon>Pseudomonadati</taxon>
        <taxon>Bacteroidota</taxon>
        <taxon>Flavobacteriia</taxon>
        <taxon>Flavobacteriales</taxon>
        <taxon>Flavobacteriaceae</taxon>
        <taxon>Lutibacter</taxon>
    </lineage>
</organism>